<dbReference type="Gene3D" id="1.25.40.10">
    <property type="entry name" value="Tetratricopeptide repeat domain"/>
    <property type="match status" value="1"/>
</dbReference>
<evidence type="ECO:0000313" key="1">
    <source>
        <dbReference type="EMBL" id="KAK3094663.1"/>
    </source>
</evidence>
<dbReference type="Pfam" id="PF13181">
    <property type="entry name" value="TPR_8"/>
    <property type="match status" value="1"/>
</dbReference>
<accession>A0AA88XZ76</accession>
<reference evidence="1" key="1">
    <citation type="submission" date="2019-08" db="EMBL/GenBank/DDBJ databases">
        <title>The improved chromosome-level genome for the pearl oyster Pinctada fucata martensii using PacBio sequencing and Hi-C.</title>
        <authorList>
            <person name="Zheng Z."/>
        </authorList>
    </citation>
    <scope>NUCLEOTIDE SEQUENCE</scope>
    <source>
        <strain evidence="1">ZZ-2019</strain>
        <tissue evidence="1">Adductor muscle</tissue>
    </source>
</reference>
<evidence type="ECO:0008006" key="3">
    <source>
        <dbReference type="Google" id="ProtNLM"/>
    </source>
</evidence>
<dbReference type="PANTHER" id="PTHR14485">
    <property type="entry name" value="TETRATRICOPEPTIDE REPEAT PROTEIN 23"/>
    <property type="match status" value="1"/>
</dbReference>
<organism evidence="1 2">
    <name type="scientific">Pinctada imbricata</name>
    <name type="common">Atlantic pearl-oyster</name>
    <name type="synonym">Pinctada martensii</name>
    <dbReference type="NCBI Taxonomy" id="66713"/>
    <lineage>
        <taxon>Eukaryota</taxon>
        <taxon>Metazoa</taxon>
        <taxon>Spiralia</taxon>
        <taxon>Lophotrochozoa</taxon>
        <taxon>Mollusca</taxon>
        <taxon>Bivalvia</taxon>
        <taxon>Autobranchia</taxon>
        <taxon>Pteriomorphia</taxon>
        <taxon>Pterioida</taxon>
        <taxon>Pterioidea</taxon>
        <taxon>Pteriidae</taxon>
        <taxon>Pinctada</taxon>
    </lineage>
</organism>
<protein>
    <recommendedName>
        <fullName evidence="3">Kinesin light chain</fullName>
    </recommendedName>
</protein>
<dbReference type="Proteomes" id="UP001186944">
    <property type="component" value="Unassembled WGS sequence"/>
</dbReference>
<name>A0AA88XZ76_PINIB</name>
<sequence length="219" mass="24525">MCYIEQSKGRYANHEKAIEMFLQAHSIAGAKYREGHPDLVDTALALAQAYSSTGSEDGESAAEKYLNECLASCQTLHGPHHPKTLQVQDELARLYIRTDRSQDALSLLRPMLKEKCEVHGDYSEEVSDCHKMIASIYLSQGDLEKSLKAYKKCHGIETLVLGKNHRKTKDTERTMDILMASPGLSSKFVLSKEDELKKRPKFNAIVKPSKQVGGFKPQV</sequence>
<keyword evidence="2" id="KW-1185">Reference proteome</keyword>
<dbReference type="Pfam" id="PF13424">
    <property type="entry name" value="TPR_12"/>
    <property type="match status" value="1"/>
</dbReference>
<dbReference type="AlphaFoldDB" id="A0AA88XZ76"/>
<dbReference type="InterPro" id="IPR011990">
    <property type="entry name" value="TPR-like_helical_dom_sf"/>
</dbReference>
<gene>
    <name evidence="1" type="ORF">FSP39_004664</name>
</gene>
<dbReference type="InterPro" id="IPR019734">
    <property type="entry name" value="TPR_rpt"/>
</dbReference>
<evidence type="ECO:0000313" key="2">
    <source>
        <dbReference type="Proteomes" id="UP001186944"/>
    </source>
</evidence>
<dbReference type="EMBL" id="VSWD01000008">
    <property type="protein sequence ID" value="KAK3094663.1"/>
    <property type="molecule type" value="Genomic_DNA"/>
</dbReference>
<dbReference type="PANTHER" id="PTHR14485:SF2">
    <property type="entry name" value="FUNGAL STAND N-TERMINAL GOODBYE DOMAIN-CONTAINING PROTEIN"/>
    <property type="match status" value="1"/>
</dbReference>
<dbReference type="SUPFAM" id="SSF48452">
    <property type="entry name" value="TPR-like"/>
    <property type="match status" value="1"/>
</dbReference>
<proteinExistence type="predicted"/>
<dbReference type="InterPro" id="IPR042621">
    <property type="entry name" value="TTC23/TTC23L"/>
</dbReference>
<comment type="caution">
    <text evidence="1">The sequence shown here is derived from an EMBL/GenBank/DDBJ whole genome shotgun (WGS) entry which is preliminary data.</text>
</comment>